<dbReference type="EMBL" id="JPKZ01002345">
    <property type="protein sequence ID" value="KHN77299.1"/>
    <property type="molecule type" value="Genomic_DNA"/>
</dbReference>
<sequence length="150" mass="18052">MRLRTRVRQLPQGCSINSTFEVNGQHGVIHVESICRSFRASVDVWIREIWMLTNFLLTCRNTIKQSRLLIDNRLVFCHVGGMSRHQRSASIRTVVEKRQLFFRVHRVLMRRSFLIIEFKNFWMRCGTNVDERERHNIPKNKAPKRMEQQW</sequence>
<name>A0A0B2V713_TOXCA</name>
<dbReference type="AlphaFoldDB" id="A0A0B2V713"/>
<proteinExistence type="predicted"/>
<keyword evidence="2" id="KW-1185">Reference proteome</keyword>
<evidence type="ECO:0000313" key="2">
    <source>
        <dbReference type="Proteomes" id="UP000031036"/>
    </source>
</evidence>
<dbReference type="Proteomes" id="UP000031036">
    <property type="component" value="Unassembled WGS sequence"/>
</dbReference>
<evidence type="ECO:0000313" key="1">
    <source>
        <dbReference type="EMBL" id="KHN77299.1"/>
    </source>
</evidence>
<organism evidence="1 2">
    <name type="scientific">Toxocara canis</name>
    <name type="common">Canine roundworm</name>
    <dbReference type="NCBI Taxonomy" id="6265"/>
    <lineage>
        <taxon>Eukaryota</taxon>
        <taxon>Metazoa</taxon>
        <taxon>Ecdysozoa</taxon>
        <taxon>Nematoda</taxon>
        <taxon>Chromadorea</taxon>
        <taxon>Rhabditida</taxon>
        <taxon>Spirurina</taxon>
        <taxon>Ascaridomorpha</taxon>
        <taxon>Ascaridoidea</taxon>
        <taxon>Toxocaridae</taxon>
        <taxon>Toxocara</taxon>
    </lineage>
</organism>
<gene>
    <name evidence="1" type="ORF">Tcan_01755</name>
</gene>
<feature type="non-terminal residue" evidence="1">
    <location>
        <position position="150"/>
    </location>
</feature>
<reference evidence="1 2" key="1">
    <citation type="submission" date="2014-11" db="EMBL/GenBank/DDBJ databases">
        <title>Genetic blueprint of the zoonotic pathogen Toxocara canis.</title>
        <authorList>
            <person name="Zhu X.-Q."/>
            <person name="Korhonen P.K."/>
            <person name="Cai H."/>
            <person name="Young N.D."/>
            <person name="Nejsum P."/>
            <person name="von Samson-Himmelstjerna G."/>
            <person name="Boag P.R."/>
            <person name="Tan P."/>
            <person name="Li Q."/>
            <person name="Min J."/>
            <person name="Yang Y."/>
            <person name="Wang X."/>
            <person name="Fang X."/>
            <person name="Hall R.S."/>
            <person name="Hofmann A."/>
            <person name="Sternberg P.W."/>
            <person name="Jex A.R."/>
            <person name="Gasser R.B."/>
        </authorList>
    </citation>
    <scope>NUCLEOTIDE SEQUENCE [LARGE SCALE GENOMIC DNA]</scope>
    <source>
        <strain evidence="1">PN_DK_2014</strain>
    </source>
</reference>
<comment type="caution">
    <text evidence="1">The sequence shown here is derived from an EMBL/GenBank/DDBJ whole genome shotgun (WGS) entry which is preliminary data.</text>
</comment>
<protein>
    <submittedName>
        <fullName evidence="1">Uncharacterized protein</fullName>
    </submittedName>
</protein>
<accession>A0A0B2V713</accession>